<evidence type="ECO:0000313" key="4">
    <source>
        <dbReference type="WBParaSite" id="MhA1_Contig1078.frz3.gene8"/>
    </source>
</evidence>
<dbReference type="AlphaFoldDB" id="A0A1I8AXS9"/>
<name>A0A1I8AXS9_MELHA</name>
<proteinExistence type="predicted"/>
<organism evidence="3 4">
    <name type="scientific">Meloidogyne hapla</name>
    <name type="common">Root-knot nematode worm</name>
    <dbReference type="NCBI Taxonomy" id="6305"/>
    <lineage>
        <taxon>Eukaryota</taxon>
        <taxon>Metazoa</taxon>
        <taxon>Ecdysozoa</taxon>
        <taxon>Nematoda</taxon>
        <taxon>Chromadorea</taxon>
        <taxon>Rhabditida</taxon>
        <taxon>Tylenchina</taxon>
        <taxon>Tylenchomorpha</taxon>
        <taxon>Tylenchoidea</taxon>
        <taxon>Meloidogynidae</taxon>
        <taxon>Meloidogyninae</taxon>
        <taxon>Meloidogyne</taxon>
    </lineage>
</organism>
<keyword evidence="2" id="KW-0732">Signal</keyword>
<dbReference type="WBParaSite" id="MhA1_Contig1078.frz3.gene8">
    <property type="protein sequence ID" value="MhA1_Contig1078.frz3.gene8"/>
    <property type="gene ID" value="MhA1_Contig1078.frz3.gene8"/>
</dbReference>
<feature type="region of interest" description="Disordered" evidence="1">
    <location>
        <begin position="22"/>
        <end position="47"/>
    </location>
</feature>
<protein>
    <submittedName>
        <fullName evidence="4">DUF148 domain-containing protein</fullName>
    </submittedName>
</protein>
<evidence type="ECO:0000256" key="2">
    <source>
        <dbReference type="SAM" id="SignalP"/>
    </source>
</evidence>
<feature type="signal peptide" evidence="2">
    <location>
        <begin position="1"/>
        <end position="17"/>
    </location>
</feature>
<keyword evidence="3" id="KW-1185">Reference proteome</keyword>
<evidence type="ECO:0000313" key="3">
    <source>
        <dbReference type="Proteomes" id="UP000095281"/>
    </source>
</evidence>
<sequence length="109" mass="13050">MIKIYLILFLFACLSFGMENKRKRPWEGSEPRFEQGESSKQRIEDQQSIQENKNIKEQLTDLIISFNNYKIQTLAIRNKIKDCLIKMTEIRSIKFDEPTERAEIFKKVF</sequence>
<evidence type="ECO:0000256" key="1">
    <source>
        <dbReference type="SAM" id="MobiDB-lite"/>
    </source>
</evidence>
<feature type="chain" id="PRO_5009315225" evidence="2">
    <location>
        <begin position="18"/>
        <end position="109"/>
    </location>
</feature>
<reference evidence="4" key="1">
    <citation type="submission" date="2016-11" db="UniProtKB">
        <authorList>
            <consortium name="WormBaseParasite"/>
        </authorList>
    </citation>
    <scope>IDENTIFICATION</scope>
</reference>
<dbReference type="Proteomes" id="UP000095281">
    <property type="component" value="Unplaced"/>
</dbReference>
<feature type="compositionally biased region" description="Basic and acidic residues" evidence="1">
    <location>
        <begin position="25"/>
        <end position="45"/>
    </location>
</feature>
<accession>A0A1I8AXS9</accession>